<evidence type="ECO:0000256" key="7">
    <source>
        <dbReference type="RuleBase" id="RU003331"/>
    </source>
</evidence>
<keyword evidence="9" id="KW-1185">Reference proteome</keyword>
<comment type="caution">
    <text evidence="8">The sequence shown here is derived from an EMBL/GenBank/DDBJ whole genome shotgun (WGS) entry which is preliminary data.</text>
</comment>
<dbReference type="PRINTS" id="PR00094">
    <property type="entry name" value="ADENYLTKNASE"/>
</dbReference>
<name>A0A2D0NJY7_FLAN2</name>
<keyword evidence="5" id="KW-0963">Cytoplasm</keyword>
<dbReference type="GO" id="GO:0005524">
    <property type="term" value="F:ATP binding"/>
    <property type="evidence" value="ECO:0007669"/>
    <property type="project" value="UniProtKB-UniRule"/>
</dbReference>
<comment type="domain">
    <text evidence="5">Consists of three domains, a large central CORE domain and two small peripheral domains, NMPbind and LID, which undergo movements during catalysis. The LID domain closes over the site of phosphoryl transfer upon ATP binding. Assembling and dissambling the active center during each catalytic cycle provides an effective means to prevent ATP hydrolysis.</text>
</comment>
<dbReference type="Gene3D" id="3.40.50.300">
    <property type="entry name" value="P-loop containing nucleotide triphosphate hydrolases"/>
    <property type="match status" value="1"/>
</dbReference>
<dbReference type="NCBIfam" id="NF001381">
    <property type="entry name" value="PRK00279.1-3"/>
    <property type="match status" value="1"/>
</dbReference>
<dbReference type="RefSeq" id="WP_099148572.1">
    <property type="nucleotide sequence ID" value="NZ_PDUD01000003.1"/>
</dbReference>
<dbReference type="InterPro" id="IPR000850">
    <property type="entry name" value="Adenylat/UMP-CMP_kin"/>
</dbReference>
<proteinExistence type="inferred from homology"/>
<organism evidence="8 9">
    <name type="scientific">Flavilitoribacter nigricans (strain ATCC 23147 / DSM 23189 / NBRC 102662 / NCIMB 1420 / SS-2)</name>
    <name type="common">Lewinella nigricans</name>
    <dbReference type="NCBI Taxonomy" id="1122177"/>
    <lineage>
        <taxon>Bacteria</taxon>
        <taxon>Pseudomonadati</taxon>
        <taxon>Bacteroidota</taxon>
        <taxon>Saprospiria</taxon>
        <taxon>Saprospirales</taxon>
        <taxon>Lewinellaceae</taxon>
        <taxon>Flavilitoribacter</taxon>
    </lineage>
</organism>
<keyword evidence="4 5" id="KW-0418">Kinase</keyword>
<dbReference type="GO" id="GO:0004017">
    <property type="term" value="F:AMP kinase activity"/>
    <property type="evidence" value="ECO:0007669"/>
    <property type="project" value="UniProtKB-UniRule"/>
</dbReference>
<dbReference type="PANTHER" id="PTHR23359">
    <property type="entry name" value="NUCLEOTIDE KINASE"/>
    <property type="match status" value="1"/>
</dbReference>
<dbReference type="GO" id="GO:0005737">
    <property type="term" value="C:cytoplasm"/>
    <property type="evidence" value="ECO:0007669"/>
    <property type="project" value="UniProtKB-SubCell"/>
</dbReference>
<protein>
    <recommendedName>
        <fullName evidence="5 7">Adenylate kinase</fullName>
        <shortName evidence="5">AK</shortName>
        <ecNumber evidence="5 7">2.7.4.3</ecNumber>
    </recommendedName>
    <alternativeName>
        <fullName evidence="5">ATP-AMP transphosphorylase</fullName>
    </alternativeName>
    <alternativeName>
        <fullName evidence="5">ATP:AMP phosphotransferase</fullName>
    </alternativeName>
    <alternativeName>
        <fullName evidence="5">Adenylate monophosphate kinase</fullName>
    </alternativeName>
</protein>
<comment type="catalytic activity">
    <reaction evidence="5 7">
        <text>AMP + ATP = 2 ADP</text>
        <dbReference type="Rhea" id="RHEA:12973"/>
        <dbReference type="ChEBI" id="CHEBI:30616"/>
        <dbReference type="ChEBI" id="CHEBI:456215"/>
        <dbReference type="ChEBI" id="CHEBI:456216"/>
        <dbReference type="EC" id="2.7.4.3"/>
    </reaction>
</comment>
<keyword evidence="2 5" id="KW-0545">Nucleotide biosynthesis</keyword>
<keyword evidence="3 5" id="KW-0547">Nucleotide-binding</keyword>
<feature type="binding site" evidence="5">
    <location>
        <begin position="58"/>
        <end position="60"/>
    </location>
    <ligand>
        <name>AMP</name>
        <dbReference type="ChEBI" id="CHEBI:456215"/>
    </ligand>
</feature>
<comment type="subunit">
    <text evidence="5 7">Monomer.</text>
</comment>
<feature type="binding site" evidence="5">
    <location>
        <position position="93"/>
    </location>
    <ligand>
        <name>AMP</name>
        <dbReference type="ChEBI" id="CHEBI:456215"/>
    </ligand>
</feature>
<dbReference type="AlphaFoldDB" id="A0A2D0NJY7"/>
<comment type="pathway">
    <text evidence="5">Purine metabolism; AMP biosynthesis via salvage pathway; AMP from ADP: step 1/1.</text>
</comment>
<dbReference type="CDD" id="cd01428">
    <property type="entry name" value="ADK"/>
    <property type="match status" value="1"/>
</dbReference>
<dbReference type="PROSITE" id="PS00113">
    <property type="entry name" value="ADENYLATE_KINASE"/>
    <property type="match status" value="1"/>
</dbReference>
<evidence type="ECO:0000313" key="8">
    <source>
        <dbReference type="EMBL" id="PHN08053.1"/>
    </source>
</evidence>
<keyword evidence="1 5" id="KW-0808">Transferase</keyword>
<evidence type="ECO:0000313" key="9">
    <source>
        <dbReference type="Proteomes" id="UP000223913"/>
    </source>
</evidence>
<evidence type="ECO:0000256" key="6">
    <source>
        <dbReference type="RuleBase" id="RU003330"/>
    </source>
</evidence>
<evidence type="ECO:0000256" key="1">
    <source>
        <dbReference type="ARBA" id="ARBA00022679"/>
    </source>
</evidence>
<comment type="similarity">
    <text evidence="5 6">Belongs to the adenylate kinase family.</text>
</comment>
<feature type="binding site" evidence="5">
    <location>
        <begin position="86"/>
        <end position="89"/>
    </location>
    <ligand>
        <name>AMP</name>
        <dbReference type="ChEBI" id="CHEBI:456215"/>
    </ligand>
</feature>
<feature type="binding site" evidence="5">
    <location>
        <position position="37"/>
    </location>
    <ligand>
        <name>AMP</name>
        <dbReference type="ChEBI" id="CHEBI:456215"/>
    </ligand>
</feature>
<reference evidence="8 9" key="1">
    <citation type="submission" date="2017-10" db="EMBL/GenBank/DDBJ databases">
        <title>The draft genome sequence of Lewinella nigricans NBRC 102662.</title>
        <authorList>
            <person name="Wang K."/>
        </authorList>
    </citation>
    <scope>NUCLEOTIDE SEQUENCE [LARGE SCALE GENOMIC DNA]</scope>
    <source>
        <strain evidence="8 9">NBRC 102662</strain>
    </source>
</reference>
<feature type="region of interest" description="NMP" evidence="5">
    <location>
        <begin position="31"/>
        <end position="60"/>
    </location>
</feature>
<dbReference type="EMBL" id="PDUD01000003">
    <property type="protein sequence ID" value="PHN08053.1"/>
    <property type="molecule type" value="Genomic_DNA"/>
</dbReference>
<accession>A0A2D0NJY7</accession>
<comment type="caution">
    <text evidence="5">Lacks conserved residue(s) required for the propagation of feature annotation.</text>
</comment>
<sequence length="193" mass="21409">MINLILFGPPGSGKGTQAAKLVDKYQLLHISTGDLFRYEMGNNTPLGLEAKSYIAKGELVPDEVTVGMLRNKVEANPDVEGYIFDGFPRTIPQCDALDELLLEKGATISKLIMLDVPDEEIVTRIKKRGETSGRPDDLDEAIIRNRIEVYKNETTPVFDYYAEKDKSVKINGVGGIDDIFTRLSEEIDVLVTS</sequence>
<comment type="function">
    <text evidence="5">Catalyzes the reversible transfer of the terminal phosphate group between ATP and AMP. Plays an important role in cellular energy homeostasis and in adenine nucleotide metabolism.</text>
</comment>
<evidence type="ECO:0000256" key="3">
    <source>
        <dbReference type="ARBA" id="ARBA00022741"/>
    </source>
</evidence>
<evidence type="ECO:0000256" key="4">
    <source>
        <dbReference type="ARBA" id="ARBA00022777"/>
    </source>
</evidence>
<dbReference type="NCBIfam" id="NF011100">
    <property type="entry name" value="PRK14527.1"/>
    <property type="match status" value="1"/>
</dbReference>
<dbReference type="OrthoDB" id="9805030at2"/>
<dbReference type="UniPathway" id="UPA00588">
    <property type="reaction ID" value="UER00649"/>
</dbReference>
<dbReference type="Pfam" id="PF00406">
    <property type="entry name" value="ADK"/>
    <property type="match status" value="1"/>
</dbReference>
<dbReference type="HAMAP" id="MF_00235">
    <property type="entry name" value="Adenylate_kinase_Adk"/>
    <property type="match status" value="1"/>
</dbReference>
<feature type="binding site" evidence="5">
    <location>
        <position position="146"/>
    </location>
    <ligand>
        <name>AMP</name>
        <dbReference type="ChEBI" id="CHEBI:456215"/>
    </ligand>
</feature>
<feature type="binding site" evidence="5">
    <location>
        <position position="134"/>
    </location>
    <ligand>
        <name>AMP</name>
        <dbReference type="ChEBI" id="CHEBI:456215"/>
    </ligand>
</feature>
<keyword evidence="5 7" id="KW-0067">ATP-binding</keyword>
<evidence type="ECO:0000256" key="2">
    <source>
        <dbReference type="ARBA" id="ARBA00022727"/>
    </source>
</evidence>
<dbReference type="GO" id="GO:0044209">
    <property type="term" value="P:AMP salvage"/>
    <property type="evidence" value="ECO:0007669"/>
    <property type="project" value="UniProtKB-UniRule"/>
</dbReference>
<dbReference type="EC" id="2.7.4.3" evidence="5 7"/>
<dbReference type="SUPFAM" id="SSF52540">
    <property type="entry name" value="P-loop containing nucleoside triphosphate hydrolases"/>
    <property type="match status" value="1"/>
</dbReference>
<dbReference type="InterPro" id="IPR027417">
    <property type="entry name" value="P-loop_NTPase"/>
</dbReference>
<evidence type="ECO:0000256" key="5">
    <source>
        <dbReference type="HAMAP-Rule" id="MF_00235"/>
    </source>
</evidence>
<gene>
    <name evidence="5" type="primary">adk</name>
    <name evidence="8" type="ORF">CRP01_03290</name>
</gene>
<dbReference type="InterPro" id="IPR033690">
    <property type="entry name" value="Adenylat_kinase_CS"/>
</dbReference>
<feature type="binding site" evidence="5">
    <location>
        <position position="128"/>
    </location>
    <ligand>
        <name>ATP</name>
        <dbReference type="ChEBI" id="CHEBI:30616"/>
    </ligand>
</feature>
<dbReference type="NCBIfam" id="NF011104">
    <property type="entry name" value="PRK14531.1"/>
    <property type="match status" value="1"/>
</dbReference>
<dbReference type="NCBIfam" id="NF011105">
    <property type="entry name" value="PRK14532.1"/>
    <property type="match status" value="1"/>
</dbReference>
<dbReference type="Proteomes" id="UP000223913">
    <property type="component" value="Unassembled WGS sequence"/>
</dbReference>
<comment type="subcellular location">
    <subcellularLocation>
        <location evidence="5 7">Cytoplasm</location>
    </subcellularLocation>
</comment>
<feature type="binding site" evidence="5">
    <location>
        <position position="174"/>
    </location>
    <ligand>
        <name>ATP</name>
        <dbReference type="ChEBI" id="CHEBI:30616"/>
    </ligand>
</feature>
<feature type="binding site" evidence="5">
    <location>
        <begin position="11"/>
        <end position="16"/>
    </location>
    <ligand>
        <name>ATP</name>
        <dbReference type="ChEBI" id="CHEBI:30616"/>
    </ligand>
</feature>
<feature type="binding site" evidence="5">
    <location>
        <position position="32"/>
    </location>
    <ligand>
        <name>AMP</name>
        <dbReference type="ChEBI" id="CHEBI:456215"/>
    </ligand>
</feature>